<proteinExistence type="inferred from homology"/>
<feature type="domain" description="ABC transporter" evidence="5">
    <location>
        <begin position="2"/>
        <end position="223"/>
    </location>
</feature>
<accession>A0A644VBW9</accession>
<dbReference type="PROSITE" id="PS50893">
    <property type="entry name" value="ABC_TRANSPORTER_2"/>
    <property type="match status" value="1"/>
</dbReference>
<evidence type="ECO:0000256" key="3">
    <source>
        <dbReference type="ARBA" id="ARBA00022741"/>
    </source>
</evidence>
<dbReference type="EMBL" id="VSSQ01000265">
    <property type="protein sequence ID" value="MPL88780.1"/>
    <property type="molecule type" value="Genomic_DNA"/>
</dbReference>
<comment type="caution">
    <text evidence="6">The sequence shown here is derived from an EMBL/GenBank/DDBJ whole genome shotgun (WGS) entry which is preliminary data.</text>
</comment>
<dbReference type="PANTHER" id="PTHR42734">
    <property type="entry name" value="METAL TRANSPORT SYSTEM ATP-BINDING PROTEIN TM_0124-RELATED"/>
    <property type="match status" value="1"/>
</dbReference>
<dbReference type="SUPFAM" id="SSF52540">
    <property type="entry name" value="P-loop containing nucleoside triphosphate hydrolases"/>
    <property type="match status" value="1"/>
</dbReference>
<evidence type="ECO:0000256" key="1">
    <source>
        <dbReference type="ARBA" id="ARBA00005417"/>
    </source>
</evidence>
<protein>
    <submittedName>
        <fullName evidence="6">Zinc import ATP-binding protein ZnuC</fullName>
        <ecNumber evidence="6">3.6.3.-</ecNumber>
    </submittedName>
</protein>
<dbReference type="PANTHER" id="PTHR42734:SF17">
    <property type="entry name" value="METAL TRANSPORT SYSTEM ATP-BINDING PROTEIN TM_0124-RELATED"/>
    <property type="match status" value="1"/>
</dbReference>
<keyword evidence="3" id="KW-0547">Nucleotide-binding</keyword>
<dbReference type="InterPro" id="IPR003439">
    <property type="entry name" value="ABC_transporter-like_ATP-bd"/>
</dbReference>
<dbReference type="InterPro" id="IPR003593">
    <property type="entry name" value="AAA+_ATPase"/>
</dbReference>
<dbReference type="SMART" id="SM00382">
    <property type="entry name" value="AAA"/>
    <property type="match status" value="1"/>
</dbReference>
<dbReference type="Gene3D" id="3.40.50.300">
    <property type="entry name" value="P-loop containing nucleotide triphosphate hydrolases"/>
    <property type="match status" value="1"/>
</dbReference>
<dbReference type="GO" id="GO:0005524">
    <property type="term" value="F:ATP binding"/>
    <property type="evidence" value="ECO:0007669"/>
    <property type="project" value="UniProtKB-KW"/>
</dbReference>
<evidence type="ECO:0000313" key="6">
    <source>
        <dbReference type="EMBL" id="MPL88780.1"/>
    </source>
</evidence>
<organism evidence="6">
    <name type="scientific">bioreactor metagenome</name>
    <dbReference type="NCBI Taxonomy" id="1076179"/>
    <lineage>
        <taxon>unclassified sequences</taxon>
        <taxon>metagenomes</taxon>
        <taxon>ecological metagenomes</taxon>
    </lineage>
</organism>
<dbReference type="AlphaFoldDB" id="A0A644VBW9"/>
<keyword evidence="4 6" id="KW-0067">ATP-binding</keyword>
<gene>
    <name evidence="6" type="primary">znuC_9</name>
    <name evidence="6" type="ORF">SDC9_34807</name>
</gene>
<dbReference type="EC" id="3.6.3.-" evidence="6"/>
<dbReference type="InterPro" id="IPR027417">
    <property type="entry name" value="P-loop_NTPase"/>
</dbReference>
<dbReference type="GO" id="GO:0016887">
    <property type="term" value="F:ATP hydrolysis activity"/>
    <property type="evidence" value="ECO:0007669"/>
    <property type="project" value="InterPro"/>
</dbReference>
<dbReference type="InterPro" id="IPR050153">
    <property type="entry name" value="Metal_Ion_Import_ABC"/>
</dbReference>
<comment type="similarity">
    <text evidence="1">Belongs to the ABC transporter superfamily.</text>
</comment>
<name>A0A644VBW9_9ZZZZ</name>
<evidence type="ECO:0000259" key="5">
    <source>
        <dbReference type="PROSITE" id="PS50893"/>
    </source>
</evidence>
<reference evidence="6" key="1">
    <citation type="submission" date="2019-08" db="EMBL/GenBank/DDBJ databases">
        <authorList>
            <person name="Kucharzyk K."/>
            <person name="Murdoch R.W."/>
            <person name="Higgins S."/>
            <person name="Loffler F."/>
        </authorList>
    </citation>
    <scope>NUCLEOTIDE SEQUENCE</scope>
</reference>
<sequence>MLRIKNLFFSYGNTHYVLKNLNLQVTEGKYISILGENGSGKSTLVKLILGLLTPAKGTIENEFKQIAYVSQRFESLNRQFPITVKEVLTCYQKTRHLPGKNLIAESLALVNMNEYENALIGTLSGGQFQKIFITRALMGNPDFLVLDEPSNGIDIKSQNEIYQLIKDLNRERKITVICVEHNLKAAIRNSHLLYHMSNGVGHMCNPQNYIKEYLMENTGAEEYVSI</sequence>
<keyword evidence="6" id="KW-0378">Hydrolase</keyword>
<evidence type="ECO:0000256" key="4">
    <source>
        <dbReference type="ARBA" id="ARBA00022840"/>
    </source>
</evidence>
<keyword evidence="2" id="KW-0813">Transport</keyword>
<dbReference type="Pfam" id="PF00005">
    <property type="entry name" value="ABC_tran"/>
    <property type="match status" value="1"/>
</dbReference>
<evidence type="ECO:0000256" key="2">
    <source>
        <dbReference type="ARBA" id="ARBA00022448"/>
    </source>
</evidence>